<dbReference type="PANTHER" id="PTHR43439:SF2">
    <property type="entry name" value="ENZYME, PUTATIVE (JCVI)-RELATED"/>
    <property type="match status" value="1"/>
</dbReference>
<name>A0A4Z1ISF7_9HELO</name>
<evidence type="ECO:0000256" key="1">
    <source>
        <dbReference type="ARBA" id="ARBA00022450"/>
    </source>
</evidence>
<dbReference type="SUPFAM" id="SSF51735">
    <property type="entry name" value="NAD(P)-binding Rossmann-fold domains"/>
    <property type="match status" value="1"/>
</dbReference>
<dbReference type="Pfam" id="PF07993">
    <property type="entry name" value="NAD_binding_4"/>
    <property type="match status" value="1"/>
</dbReference>
<dbReference type="InterPro" id="IPR036291">
    <property type="entry name" value="NAD(P)-bd_dom_sf"/>
</dbReference>
<dbReference type="InterPro" id="IPR013120">
    <property type="entry name" value="FAR_NAD-bd"/>
</dbReference>
<evidence type="ECO:0000256" key="2">
    <source>
        <dbReference type="ARBA" id="ARBA00022553"/>
    </source>
</evidence>
<dbReference type="Gene3D" id="3.40.50.720">
    <property type="entry name" value="NAD(P)-binding Rossmann-like Domain"/>
    <property type="match status" value="1"/>
</dbReference>
<evidence type="ECO:0000313" key="4">
    <source>
        <dbReference type="EMBL" id="TGO64429.1"/>
    </source>
</evidence>
<accession>A0A4Z1ISF7</accession>
<organism evidence="4 5">
    <name type="scientific">Botryotinia convoluta</name>
    <dbReference type="NCBI Taxonomy" id="54673"/>
    <lineage>
        <taxon>Eukaryota</taxon>
        <taxon>Fungi</taxon>
        <taxon>Dikarya</taxon>
        <taxon>Ascomycota</taxon>
        <taxon>Pezizomycotina</taxon>
        <taxon>Leotiomycetes</taxon>
        <taxon>Helotiales</taxon>
        <taxon>Sclerotiniaceae</taxon>
        <taxon>Botryotinia</taxon>
    </lineage>
</organism>
<dbReference type="Pfam" id="PF23562">
    <property type="entry name" value="AMP-binding_C_3"/>
    <property type="match status" value="1"/>
</dbReference>
<dbReference type="Proteomes" id="UP000297527">
    <property type="component" value="Unassembled WGS sequence"/>
</dbReference>
<evidence type="ECO:0000259" key="3">
    <source>
        <dbReference type="Pfam" id="PF07993"/>
    </source>
</evidence>
<reference evidence="4 5" key="1">
    <citation type="submission" date="2017-12" db="EMBL/GenBank/DDBJ databases">
        <title>Comparative genomics of Botrytis spp.</title>
        <authorList>
            <person name="Valero-Jimenez C.A."/>
            <person name="Tapia P."/>
            <person name="Veloso J."/>
            <person name="Silva-Moreno E."/>
            <person name="Staats M."/>
            <person name="Valdes J.H."/>
            <person name="Van Kan J.A.L."/>
        </authorList>
    </citation>
    <scope>NUCLEOTIDE SEQUENCE [LARGE SCALE GENOMIC DNA]</scope>
    <source>
        <strain evidence="4 5">MUCL11595</strain>
    </source>
</reference>
<keyword evidence="2" id="KW-0597">Phosphoprotein</keyword>
<sequence>MSSAQVCIMVKTHQQVAQWQNALAPNIVERLARETPDNNRTSIEPASATLLTTAEQATLIERIWPSIEESSRSAPAHARSEKSFILVVPADRRRDALRRSFQHPDFAISTIYQNPTVSQLEAAILTPNKNKQNEHKIMEALLTTYCERTKTIPVPKKPAEYTSQASKPINVLLTGSTGTIYSYLLQSRTFIKADFESPSLGIDEHKYKSLNENIDLIIHAAWPVNFNLALLAFHPQFLGLVNLLTLTACASIDSTVHLVFISPVAAVKGHTAGPASEEVISDLSTPALAPFSYARVGFLSELLIDTADQHLGKTVPKTIIRIG</sequence>
<dbReference type="PANTHER" id="PTHR43439">
    <property type="entry name" value="PHENYLACETATE-COENZYME A LIGASE"/>
    <property type="match status" value="1"/>
</dbReference>
<comment type="caution">
    <text evidence="4">The sequence shown here is derived from an EMBL/GenBank/DDBJ whole genome shotgun (WGS) entry which is preliminary data.</text>
</comment>
<dbReference type="EMBL" id="PQXN01000007">
    <property type="protein sequence ID" value="TGO64429.1"/>
    <property type="molecule type" value="Genomic_DNA"/>
</dbReference>
<dbReference type="InterPro" id="IPR051414">
    <property type="entry name" value="Adenylate-forming_Reductase"/>
</dbReference>
<proteinExistence type="predicted"/>
<dbReference type="AlphaFoldDB" id="A0A4Z1ISF7"/>
<keyword evidence="5" id="KW-1185">Reference proteome</keyword>
<evidence type="ECO:0000313" key="5">
    <source>
        <dbReference type="Proteomes" id="UP000297527"/>
    </source>
</evidence>
<keyword evidence="1" id="KW-0596">Phosphopantetheine</keyword>
<protein>
    <recommendedName>
        <fullName evidence="3">Thioester reductase (TE) domain-containing protein</fullName>
    </recommendedName>
</protein>
<gene>
    <name evidence="4" type="ORF">BCON_0007g00790</name>
</gene>
<dbReference type="OrthoDB" id="429813at2759"/>
<feature type="domain" description="Thioester reductase (TE)" evidence="3">
    <location>
        <begin position="183"/>
        <end position="304"/>
    </location>
</feature>